<dbReference type="AlphaFoldDB" id="A0A8S9ZA27"/>
<feature type="transmembrane region" description="Helical" evidence="1">
    <location>
        <begin position="82"/>
        <end position="102"/>
    </location>
</feature>
<proteinExistence type="predicted"/>
<keyword evidence="2" id="KW-0732">Signal</keyword>
<keyword evidence="4" id="KW-1185">Reference proteome</keyword>
<accession>A0A8S9ZA27</accession>
<keyword evidence="1" id="KW-0812">Transmembrane</keyword>
<feature type="signal peptide" evidence="2">
    <location>
        <begin position="1"/>
        <end position="31"/>
    </location>
</feature>
<dbReference type="OrthoDB" id="5898755at2759"/>
<evidence type="ECO:0000256" key="2">
    <source>
        <dbReference type="SAM" id="SignalP"/>
    </source>
</evidence>
<dbReference type="Proteomes" id="UP000605970">
    <property type="component" value="Unassembled WGS sequence"/>
</dbReference>
<comment type="caution">
    <text evidence="3">The sequence shown here is derived from an EMBL/GenBank/DDBJ whole genome shotgun (WGS) entry which is preliminary data.</text>
</comment>
<keyword evidence="1" id="KW-1133">Transmembrane helix</keyword>
<protein>
    <submittedName>
        <fullName evidence="3">Uncharacterized protein</fullName>
    </submittedName>
</protein>
<gene>
    <name evidence="3" type="ORF">Mgra_00009339</name>
</gene>
<reference evidence="3" key="1">
    <citation type="journal article" date="2020" name="Ecol. Evol.">
        <title>Genome structure and content of the rice root-knot nematode (Meloidogyne graminicola).</title>
        <authorList>
            <person name="Phan N.T."/>
            <person name="Danchin E.G.J."/>
            <person name="Klopp C."/>
            <person name="Perfus-Barbeoch L."/>
            <person name="Kozlowski D.K."/>
            <person name="Koutsovoulos G.D."/>
            <person name="Lopez-Roques C."/>
            <person name="Bouchez O."/>
            <person name="Zahm M."/>
            <person name="Besnard G."/>
            <person name="Bellafiore S."/>
        </authorList>
    </citation>
    <scope>NUCLEOTIDE SEQUENCE</scope>
    <source>
        <strain evidence="3">VN-18</strain>
    </source>
</reference>
<evidence type="ECO:0000256" key="1">
    <source>
        <dbReference type="SAM" id="Phobius"/>
    </source>
</evidence>
<name>A0A8S9ZA27_9BILA</name>
<feature type="chain" id="PRO_5035887240" evidence="2">
    <location>
        <begin position="32"/>
        <end position="117"/>
    </location>
</feature>
<keyword evidence="1" id="KW-0472">Membrane</keyword>
<sequence>MLFRHQSNKMLFKEVMAVVVLLLIMLQFAFCLRAASKEVESTMEDYRLQLDDSAVMDRVKREDIGVPKCKQTDPSNPDPKGIVALGSFVLFVICLLLMFLALCGCICTDTKFVDVDA</sequence>
<evidence type="ECO:0000313" key="4">
    <source>
        <dbReference type="Proteomes" id="UP000605970"/>
    </source>
</evidence>
<organism evidence="3 4">
    <name type="scientific">Meloidogyne graminicola</name>
    <dbReference type="NCBI Taxonomy" id="189291"/>
    <lineage>
        <taxon>Eukaryota</taxon>
        <taxon>Metazoa</taxon>
        <taxon>Ecdysozoa</taxon>
        <taxon>Nematoda</taxon>
        <taxon>Chromadorea</taxon>
        <taxon>Rhabditida</taxon>
        <taxon>Tylenchina</taxon>
        <taxon>Tylenchomorpha</taxon>
        <taxon>Tylenchoidea</taxon>
        <taxon>Meloidogynidae</taxon>
        <taxon>Meloidogyninae</taxon>
        <taxon>Meloidogyne</taxon>
    </lineage>
</organism>
<evidence type="ECO:0000313" key="3">
    <source>
        <dbReference type="EMBL" id="KAF7627360.1"/>
    </source>
</evidence>
<dbReference type="EMBL" id="JABEBT010000150">
    <property type="protein sequence ID" value="KAF7627360.1"/>
    <property type="molecule type" value="Genomic_DNA"/>
</dbReference>